<dbReference type="EC" id="3.2.2.15" evidence="2"/>
<dbReference type="InterPro" id="IPR036895">
    <property type="entry name" value="Uracil-DNA_glycosylase-like_sf"/>
</dbReference>
<dbReference type="InterPro" id="IPR026353">
    <property type="entry name" value="Hypoxan-DNA_Glyclase"/>
</dbReference>
<dbReference type="CDD" id="cd10032">
    <property type="entry name" value="UDG-F6_HDG"/>
    <property type="match status" value="1"/>
</dbReference>
<sequence length="177" mass="19674">MPSEKIVHPLQPVFSADSRILILGTMPSPKSRETGFYYGHPQNRFWRVLAAVLQQSVPNSKEEKIHLLLQNDIALWDVLHSCSINGAEDASIQEPEVNDILGLLKRTSITKIFTTGQKAFSLYEKMVFPVVGIHAVCLPSTSPANCRCSFTQLLQAYSCIAEELQIMGDDLGKDKTV</sequence>
<accession>A0A7G9WKQ9</accession>
<dbReference type="SUPFAM" id="SSF52141">
    <property type="entry name" value="Uracil-DNA glycosylase-like"/>
    <property type="match status" value="1"/>
</dbReference>
<evidence type="ECO:0000313" key="3">
    <source>
        <dbReference type="Proteomes" id="UP000516046"/>
    </source>
</evidence>
<dbReference type="RefSeq" id="WP_212508338.1">
    <property type="nucleotide sequence ID" value="NZ_CP060696.1"/>
</dbReference>
<dbReference type="NCBIfam" id="TIGR04274">
    <property type="entry name" value="hypoxanDNAglyco"/>
    <property type="match status" value="1"/>
</dbReference>
<organism evidence="2 3">
    <name type="scientific">Caproicibacterium amylolyticum</name>
    <dbReference type="NCBI Taxonomy" id="2766537"/>
    <lineage>
        <taxon>Bacteria</taxon>
        <taxon>Bacillati</taxon>
        <taxon>Bacillota</taxon>
        <taxon>Clostridia</taxon>
        <taxon>Eubacteriales</taxon>
        <taxon>Oscillospiraceae</taxon>
        <taxon>Caproicibacterium</taxon>
    </lineage>
</organism>
<keyword evidence="2" id="KW-0378">Hydrolase</keyword>
<keyword evidence="2" id="KW-0326">Glycosidase</keyword>
<dbReference type="SMART" id="SM00987">
    <property type="entry name" value="UreE_C"/>
    <property type="match status" value="1"/>
</dbReference>
<dbReference type="GO" id="GO:0033958">
    <property type="term" value="F:DNA-deoxyinosine glycosylase activity"/>
    <property type="evidence" value="ECO:0007669"/>
    <property type="project" value="UniProtKB-EC"/>
</dbReference>
<evidence type="ECO:0000313" key="2">
    <source>
        <dbReference type="EMBL" id="QNO19271.1"/>
    </source>
</evidence>
<dbReference type="Pfam" id="PF03167">
    <property type="entry name" value="UDG"/>
    <property type="match status" value="1"/>
</dbReference>
<keyword evidence="3" id="KW-1185">Reference proteome</keyword>
<dbReference type="SMART" id="SM00986">
    <property type="entry name" value="UDG"/>
    <property type="match status" value="1"/>
</dbReference>
<dbReference type="Proteomes" id="UP000516046">
    <property type="component" value="Chromosome"/>
</dbReference>
<dbReference type="InterPro" id="IPR005122">
    <property type="entry name" value="Uracil-DNA_glycosylase-like"/>
</dbReference>
<dbReference type="Gene3D" id="3.40.470.10">
    <property type="entry name" value="Uracil-DNA glycosylase-like domain"/>
    <property type="match status" value="1"/>
</dbReference>
<dbReference type="EMBL" id="CP060696">
    <property type="protein sequence ID" value="QNO19271.1"/>
    <property type="molecule type" value="Genomic_DNA"/>
</dbReference>
<feature type="domain" description="Uracil-DNA glycosylase-like" evidence="1">
    <location>
        <begin position="11"/>
        <end position="155"/>
    </location>
</feature>
<evidence type="ECO:0000259" key="1">
    <source>
        <dbReference type="SMART" id="SM00986"/>
    </source>
</evidence>
<dbReference type="KEGG" id="caml:H6X83_06655"/>
<name>A0A7G9WKQ9_9FIRM</name>
<proteinExistence type="predicted"/>
<protein>
    <submittedName>
        <fullName evidence="2">DNA-deoxyinosine glycosylase</fullName>
        <ecNumber evidence="2">3.2.2.15</ecNumber>
    </submittedName>
</protein>
<reference evidence="2 3" key="1">
    <citation type="submission" date="2020-08" db="EMBL/GenBank/DDBJ databases">
        <authorList>
            <person name="Ren C."/>
            <person name="Gu Y."/>
            <person name="Xu Y."/>
        </authorList>
    </citation>
    <scope>NUCLEOTIDE SEQUENCE [LARGE SCALE GENOMIC DNA]</scope>
    <source>
        <strain evidence="2 3">LBM18003</strain>
    </source>
</reference>
<gene>
    <name evidence="2" type="ORF">H6X83_06655</name>
</gene>
<dbReference type="AlphaFoldDB" id="A0A7G9WKQ9"/>